<dbReference type="InterPro" id="IPR000742">
    <property type="entry name" value="EGF"/>
</dbReference>
<evidence type="ECO:0000259" key="8">
    <source>
        <dbReference type="PROSITE" id="PS50026"/>
    </source>
</evidence>
<dbReference type="ExpressionAtlas" id="U4PBR7">
    <property type="expression patterns" value="baseline and differential"/>
</dbReference>
<dbReference type="Bgee" id="WBGene00001105">
    <property type="expression patterns" value="Expressed in embryo and 3 other cell types or tissues"/>
</dbReference>
<keyword evidence="7" id="KW-0812">Transmembrane</keyword>
<dbReference type="SUPFAM" id="SSF57196">
    <property type="entry name" value="EGF/Laminin"/>
    <property type="match status" value="1"/>
</dbReference>
<evidence type="ECO:0000256" key="3">
    <source>
        <dbReference type="ARBA" id="ARBA00022737"/>
    </source>
</evidence>
<evidence type="ECO:0000256" key="4">
    <source>
        <dbReference type="ARBA" id="ARBA00023157"/>
    </source>
</evidence>
<keyword evidence="7" id="KW-0732">Signal</keyword>
<keyword evidence="1 7" id="KW-0217">Developmental protein</keyword>
<dbReference type="PROSITE" id="PS00022">
    <property type="entry name" value="EGF_1"/>
    <property type="match status" value="1"/>
</dbReference>
<feature type="domain" description="EGF-like" evidence="8">
    <location>
        <begin position="117"/>
        <end position="155"/>
    </location>
</feature>
<comment type="subcellular location">
    <subcellularLocation>
        <location evidence="7">Membrane</location>
        <topology evidence="7">Single-pass type I membrane protein</topology>
    </subcellularLocation>
</comment>
<dbReference type="PANTHER" id="PTHR22669">
    <property type="entry name" value="DELTA/SERRATE/LAG-2 DOMAIN PROTEIN"/>
    <property type="match status" value="1"/>
</dbReference>
<evidence type="ECO:0000313" key="10">
    <source>
        <dbReference type="EMBL" id="CDH93310.1"/>
    </source>
</evidence>
<feature type="disulfide bond" evidence="5">
    <location>
        <begin position="145"/>
        <end position="154"/>
    </location>
</feature>
<dbReference type="Gene3D" id="2.10.25.10">
    <property type="entry name" value="Laminin"/>
    <property type="match status" value="1"/>
</dbReference>
<evidence type="ECO:0000256" key="5">
    <source>
        <dbReference type="PROSITE-ProRule" id="PRU00076"/>
    </source>
</evidence>
<organism evidence="10 11">
    <name type="scientific">Caenorhabditis elegans</name>
    <dbReference type="NCBI Taxonomy" id="6239"/>
    <lineage>
        <taxon>Eukaryota</taxon>
        <taxon>Metazoa</taxon>
        <taxon>Ecdysozoa</taxon>
        <taxon>Nematoda</taxon>
        <taxon>Chromadorea</taxon>
        <taxon>Rhabditida</taxon>
        <taxon>Rhabditina</taxon>
        <taxon>Rhabditomorpha</taxon>
        <taxon>Rhabditoidea</taxon>
        <taxon>Rhabditidae</taxon>
        <taxon>Peloderinae</taxon>
        <taxon>Caenorhabditis</taxon>
    </lineage>
</organism>
<dbReference type="InterPro" id="IPR039178">
    <property type="entry name" value="Lag2"/>
</dbReference>
<dbReference type="KEGG" id="cel:CELE_Y41D4B.10"/>
<dbReference type="EMBL" id="BX284604">
    <property type="protein sequence ID" value="CDH93310.1"/>
    <property type="molecule type" value="Genomic_DNA"/>
</dbReference>
<dbReference type="Pfam" id="PF01414">
    <property type="entry name" value="DSL"/>
    <property type="match status" value="1"/>
</dbReference>
<keyword evidence="4 5" id="KW-1015">Disulfide bond</keyword>
<dbReference type="SMART" id="SM00051">
    <property type="entry name" value="DSL"/>
    <property type="match status" value="1"/>
</dbReference>
<proteinExistence type="evidence at protein level"/>
<dbReference type="PROSITE" id="PS50026">
    <property type="entry name" value="EGF_3"/>
    <property type="match status" value="1"/>
</dbReference>
<dbReference type="HOGENOM" id="CLU_077229_0_0_1"/>
<evidence type="ECO:0007829" key="13">
    <source>
        <dbReference type="PeptideAtlas" id="U4PBR7"/>
    </source>
</evidence>
<evidence type="ECO:0000256" key="2">
    <source>
        <dbReference type="ARBA" id="ARBA00022536"/>
    </source>
</evidence>
<dbReference type="OrthoDB" id="5782642at2759"/>
<keyword evidence="2 5" id="KW-0245">EGF-like domain</keyword>
<dbReference type="WormBase" id="Y41D4B.10b">
    <property type="protein sequence ID" value="CE48623"/>
    <property type="gene ID" value="WBGene00001105"/>
    <property type="gene designation" value="dsl-3"/>
</dbReference>
<dbReference type="AlphaFoldDB" id="U4PBR7"/>
<dbReference type="GO" id="GO:0005112">
    <property type="term" value="F:Notch binding"/>
    <property type="evidence" value="ECO:0007669"/>
    <property type="project" value="InterPro"/>
</dbReference>
<comment type="caution">
    <text evidence="5">Lacks conserved residue(s) required for the propagation of feature annotation.</text>
</comment>
<dbReference type="FunFam" id="2.10.25.10:FF:000946">
    <property type="entry name" value="Delta-like protein"/>
    <property type="match status" value="1"/>
</dbReference>
<evidence type="ECO:0000256" key="6">
    <source>
        <dbReference type="PROSITE-ProRule" id="PRU00377"/>
    </source>
</evidence>
<dbReference type="PANTHER" id="PTHR22669:SF10">
    <property type="entry name" value="DELTA-LIKE PROTEIN"/>
    <property type="match status" value="1"/>
</dbReference>
<evidence type="ECO:0000256" key="7">
    <source>
        <dbReference type="RuleBase" id="RU280815"/>
    </source>
</evidence>
<dbReference type="GO" id="GO:0001708">
    <property type="term" value="P:cell fate specification"/>
    <property type="evidence" value="ECO:0007669"/>
    <property type="project" value="InterPro"/>
</dbReference>
<keyword evidence="3 7" id="KW-0677">Repeat</keyword>
<keyword evidence="7" id="KW-0472">Membrane</keyword>
<dbReference type="Proteomes" id="UP000001940">
    <property type="component" value="Chromosome IV"/>
</dbReference>
<feature type="disulfide bond" evidence="6">
    <location>
        <begin position="70"/>
        <end position="79"/>
    </location>
</feature>
<protein>
    <recommendedName>
        <fullName evidence="7">Delta-like protein</fullName>
    </recommendedName>
</protein>
<sequence>MISSNETVKMHKVPMKMDGSEYQITIFVINQDRLDIDNATITTSFVPKNGQISPLTVMFPFTGIRMRVGCDEQWHGEKCDVFCCSETASRVGKVCNSHGQLGCPQGKRGLDCALPISKKWCKCQNNGACISSFGKNLHEKMQCECQLGFRGSHCEERVDNIEMKSTYGVDPKKFEIATAKMLYESVVDNELVEVKRERTGGHFLQNLRINDQ</sequence>
<dbReference type="GeneID" id="176970"/>
<dbReference type="RefSeq" id="NP_001368285.1">
    <property type="nucleotide sequence ID" value="NM_001380053.1"/>
</dbReference>
<dbReference type="CTD" id="176970"/>
<dbReference type="PROSITE" id="PS51051">
    <property type="entry name" value="DSL"/>
    <property type="match status" value="1"/>
</dbReference>
<feature type="disulfide bond" evidence="6">
    <location>
        <begin position="103"/>
        <end position="112"/>
    </location>
</feature>
<feature type="disulfide bond" evidence="6">
    <location>
        <begin position="83"/>
        <end position="95"/>
    </location>
</feature>
<name>U4PBR7_CAEEL</name>
<dbReference type="PROSITE" id="PS01186">
    <property type="entry name" value="EGF_2"/>
    <property type="match status" value="1"/>
</dbReference>
<keyword evidence="11" id="KW-1185">Reference proteome</keyword>
<dbReference type="GO" id="GO:0007219">
    <property type="term" value="P:Notch signaling pathway"/>
    <property type="evidence" value="ECO:0007669"/>
    <property type="project" value="InterPro"/>
</dbReference>
<reference evidence="10 11" key="1">
    <citation type="journal article" date="1998" name="Science">
        <title>Genome sequence of the nematode C. elegans: a platform for investigating biology.</title>
        <authorList>
            <consortium name="The C. elegans sequencing consortium"/>
            <person name="Sulson J.E."/>
            <person name="Waterston R."/>
        </authorList>
    </citation>
    <scope>NUCLEOTIDE SEQUENCE [LARGE SCALE GENOMIC DNA]</scope>
    <source>
        <strain evidence="10 11">Bristol N2</strain>
    </source>
</reference>
<evidence type="ECO:0000313" key="12">
    <source>
        <dbReference type="WormBase" id="Y41D4B.10b"/>
    </source>
</evidence>
<dbReference type="AGR" id="WB:WBGene00001105"/>
<keyword evidence="13" id="KW-1267">Proteomics identification</keyword>
<gene>
    <name evidence="10 12" type="primary">dsl-3</name>
    <name evidence="10" type="ORF">CELE_Y41D4B.10</name>
    <name evidence="12" type="ORF">Y41D4B.10</name>
</gene>
<keyword evidence="7" id="KW-1133">Transmembrane helix</keyword>
<accession>U4PBR7</accession>
<feature type="domain" description="DSL" evidence="9">
    <location>
        <begin position="68"/>
        <end position="112"/>
    </location>
</feature>
<evidence type="ECO:0000313" key="11">
    <source>
        <dbReference type="Proteomes" id="UP000001940"/>
    </source>
</evidence>
<dbReference type="GO" id="GO:0016020">
    <property type="term" value="C:membrane"/>
    <property type="evidence" value="ECO:0007669"/>
    <property type="project" value="UniProtKB-SubCell"/>
</dbReference>
<dbReference type="InterPro" id="IPR001774">
    <property type="entry name" value="DSL"/>
</dbReference>
<comment type="function">
    <text evidence="7">Putative Notch ligand involved in the mediation of Notch signaling.</text>
</comment>
<evidence type="ECO:0000259" key="9">
    <source>
        <dbReference type="PROSITE" id="PS51051"/>
    </source>
</evidence>
<evidence type="ECO:0000256" key="1">
    <source>
        <dbReference type="ARBA" id="ARBA00022473"/>
    </source>
</evidence>